<dbReference type="RefSeq" id="WP_311951636.1">
    <property type="nucleotide sequence ID" value="NZ_JAVLVU010000001.1"/>
</dbReference>
<dbReference type="PROSITE" id="PS00622">
    <property type="entry name" value="HTH_LUXR_1"/>
    <property type="match status" value="1"/>
</dbReference>
<dbReference type="Gene3D" id="3.30.450.20">
    <property type="entry name" value="PAS domain"/>
    <property type="match status" value="1"/>
</dbReference>
<gene>
    <name evidence="5" type="ORF">QE417_003378</name>
</gene>
<keyword evidence="2 5" id="KW-0238">DNA-binding</keyword>
<dbReference type="InterPro" id="IPR016032">
    <property type="entry name" value="Sig_transdc_resp-reg_C-effctor"/>
</dbReference>
<dbReference type="Gene3D" id="1.10.10.10">
    <property type="entry name" value="Winged helix-like DNA-binding domain superfamily/Winged helix DNA-binding domain"/>
    <property type="match status" value="1"/>
</dbReference>
<dbReference type="Proteomes" id="UP001258315">
    <property type="component" value="Unassembled WGS sequence"/>
</dbReference>
<feature type="domain" description="HTH luxR-type" evidence="4">
    <location>
        <begin position="184"/>
        <end position="249"/>
    </location>
</feature>
<evidence type="ECO:0000313" key="5">
    <source>
        <dbReference type="EMBL" id="MDT3404306.1"/>
    </source>
</evidence>
<evidence type="ECO:0000256" key="3">
    <source>
        <dbReference type="ARBA" id="ARBA00023163"/>
    </source>
</evidence>
<proteinExistence type="predicted"/>
<sequence length="251" mass="28864">MDNDFKKINNMYMSQPFAEDEGKASQIAECRSLARVYAFTENAIVSMGDNKLNCSYCYFGGLADELGLTVEERQDIIPSLYEDFIFNRADADDLVQRHADELAFVHLLKPIPIARRRDFYLSDYIRLRDKEGNYRVVEHRIFPMEASSNGSLRLMACVYTLAREEQHQAKIINTRTGEKRVLTNQDYAHVLSTRECEVLRLIDQGKLSKEIADILSISINTVNRHRQNILEKLNMDHAIEACHVARAMGLL</sequence>
<dbReference type="PROSITE" id="PS50043">
    <property type="entry name" value="HTH_LUXR_2"/>
    <property type="match status" value="1"/>
</dbReference>
<name>A0ABU3GXI3_9SPHI</name>
<dbReference type="PANTHER" id="PTHR44688">
    <property type="entry name" value="DNA-BINDING TRANSCRIPTIONAL ACTIVATOR DEVR_DOSR"/>
    <property type="match status" value="1"/>
</dbReference>
<accession>A0ABU3GXI3</accession>
<evidence type="ECO:0000256" key="2">
    <source>
        <dbReference type="ARBA" id="ARBA00023125"/>
    </source>
</evidence>
<protein>
    <submittedName>
        <fullName evidence="5">DNA-binding CsgD family transcriptional regulator</fullName>
    </submittedName>
</protein>
<keyword evidence="3" id="KW-0804">Transcription</keyword>
<evidence type="ECO:0000259" key="4">
    <source>
        <dbReference type="PROSITE" id="PS50043"/>
    </source>
</evidence>
<comment type="caution">
    <text evidence="5">The sequence shown here is derived from an EMBL/GenBank/DDBJ whole genome shotgun (WGS) entry which is preliminary data.</text>
</comment>
<keyword evidence="6" id="KW-1185">Reference proteome</keyword>
<evidence type="ECO:0000313" key="6">
    <source>
        <dbReference type="Proteomes" id="UP001258315"/>
    </source>
</evidence>
<dbReference type="InterPro" id="IPR000792">
    <property type="entry name" value="Tscrpt_reg_LuxR_C"/>
</dbReference>
<reference evidence="6" key="1">
    <citation type="submission" date="2023-07" db="EMBL/GenBank/DDBJ databases">
        <title>Functional and genomic diversity of the sorghum phyllosphere microbiome.</title>
        <authorList>
            <person name="Shade A."/>
        </authorList>
    </citation>
    <scope>NUCLEOTIDE SEQUENCE [LARGE SCALE GENOMIC DNA]</scope>
    <source>
        <strain evidence="6">SORGH_AS_0422</strain>
    </source>
</reference>
<dbReference type="PANTHER" id="PTHR44688:SF16">
    <property type="entry name" value="DNA-BINDING TRANSCRIPTIONAL ACTIVATOR DEVR_DOSR"/>
    <property type="match status" value="1"/>
</dbReference>
<organism evidence="5 6">
    <name type="scientific">Mucilaginibacter terrae</name>
    <dbReference type="NCBI Taxonomy" id="1955052"/>
    <lineage>
        <taxon>Bacteria</taxon>
        <taxon>Pseudomonadati</taxon>
        <taxon>Bacteroidota</taxon>
        <taxon>Sphingobacteriia</taxon>
        <taxon>Sphingobacteriales</taxon>
        <taxon>Sphingobacteriaceae</taxon>
        <taxon>Mucilaginibacter</taxon>
    </lineage>
</organism>
<keyword evidence="1" id="KW-0805">Transcription regulation</keyword>
<dbReference type="SUPFAM" id="SSF46894">
    <property type="entry name" value="C-terminal effector domain of the bipartite response regulators"/>
    <property type="match status" value="1"/>
</dbReference>
<dbReference type="Pfam" id="PF00196">
    <property type="entry name" value="GerE"/>
    <property type="match status" value="1"/>
</dbReference>
<evidence type="ECO:0000256" key="1">
    <source>
        <dbReference type="ARBA" id="ARBA00023015"/>
    </source>
</evidence>
<dbReference type="InterPro" id="IPR036388">
    <property type="entry name" value="WH-like_DNA-bd_sf"/>
</dbReference>
<dbReference type="GO" id="GO:0003677">
    <property type="term" value="F:DNA binding"/>
    <property type="evidence" value="ECO:0007669"/>
    <property type="project" value="UniProtKB-KW"/>
</dbReference>
<dbReference type="SMART" id="SM00421">
    <property type="entry name" value="HTH_LUXR"/>
    <property type="match status" value="1"/>
</dbReference>
<dbReference type="CDD" id="cd06170">
    <property type="entry name" value="LuxR_C_like"/>
    <property type="match status" value="1"/>
</dbReference>
<dbReference type="PRINTS" id="PR00038">
    <property type="entry name" value="HTHLUXR"/>
</dbReference>
<dbReference type="EMBL" id="JAVLVU010000001">
    <property type="protein sequence ID" value="MDT3404306.1"/>
    <property type="molecule type" value="Genomic_DNA"/>
</dbReference>